<dbReference type="InterPro" id="IPR015422">
    <property type="entry name" value="PyrdxlP-dep_Trfase_small"/>
</dbReference>
<proteinExistence type="inferred from homology"/>
<evidence type="ECO:0000256" key="3">
    <source>
        <dbReference type="ARBA" id="ARBA00022679"/>
    </source>
</evidence>
<keyword evidence="2 7" id="KW-0032">Aminotransferase</keyword>
<dbReference type="InterPro" id="IPR050106">
    <property type="entry name" value="HistidinolP_aminotransfase"/>
</dbReference>
<evidence type="ECO:0000256" key="1">
    <source>
        <dbReference type="ARBA" id="ARBA00001933"/>
    </source>
</evidence>
<dbReference type="Gene3D" id="3.90.1150.10">
    <property type="entry name" value="Aspartate Aminotransferase, domain 1"/>
    <property type="match status" value="1"/>
</dbReference>
<dbReference type="OrthoDB" id="9809616at2"/>
<dbReference type="AlphaFoldDB" id="A0A3M2L388"/>
<dbReference type="InterPro" id="IPR001917">
    <property type="entry name" value="Aminotrans_II_pyridoxalP_BS"/>
</dbReference>
<dbReference type="GO" id="GO:0030170">
    <property type="term" value="F:pyridoxal phosphate binding"/>
    <property type="evidence" value="ECO:0007669"/>
    <property type="project" value="InterPro"/>
</dbReference>
<dbReference type="GO" id="GO:0008483">
    <property type="term" value="F:transaminase activity"/>
    <property type="evidence" value="ECO:0007669"/>
    <property type="project" value="UniProtKB-KW"/>
</dbReference>
<dbReference type="Proteomes" id="UP000279275">
    <property type="component" value="Unassembled WGS sequence"/>
</dbReference>
<dbReference type="Gene3D" id="3.40.640.10">
    <property type="entry name" value="Type I PLP-dependent aspartate aminotransferase-like (Major domain)"/>
    <property type="match status" value="1"/>
</dbReference>
<protein>
    <submittedName>
        <fullName evidence="7">Aminotransferase class I/II-fold pyridoxal phosphate-dependent enzyme</fullName>
    </submittedName>
</protein>
<dbReference type="PANTHER" id="PTHR43643:SF3">
    <property type="entry name" value="HISTIDINOL-PHOSPHATE AMINOTRANSFERASE"/>
    <property type="match status" value="1"/>
</dbReference>
<evidence type="ECO:0000256" key="2">
    <source>
        <dbReference type="ARBA" id="ARBA00022576"/>
    </source>
</evidence>
<name>A0A3M2L388_9NOCA</name>
<evidence type="ECO:0000256" key="5">
    <source>
        <dbReference type="RuleBase" id="RU003693"/>
    </source>
</evidence>
<keyword evidence="3 7" id="KW-0808">Transferase</keyword>
<keyword evidence="8" id="KW-1185">Reference proteome</keyword>
<organism evidence="7 8">
    <name type="scientific">Nocardia stercoris</name>
    <dbReference type="NCBI Taxonomy" id="2483361"/>
    <lineage>
        <taxon>Bacteria</taxon>
        <taxon>Bacillati</taxon>
        <taxon>Actinomycetota</taxon>
        <taxon>Actinomycetes</taxon>
        <taxon>Mycobacteriales</taxon>
        <taxon>Nocardiaceae</taxon>
        <taxon>Nocardia</taxon>
    </lineage>
</organism>
<dbReference type="PROSITE" id="PS00599">
    <property type="entry name" value="AA_TRANSFER_CLASS_2"/>
    <property type="match status" value="1"/>
</dbReference>
<comment type="similarity">
    <text evidence="5">Belongs to the class-II pyridoxal-phosphate-dependent aminotransferase family.</text>
</comment>
<feature type="domain" description="Aminotransferase class I/classII large" evidence="6">
    <location>
        <begin position="11"/>
        <end position="324"/>
    </location>
</feature>
<dbReference type="RefSeq" id="WP_122188449.1">
    <property type="nucleotide sequence ID" value="NZ_RFFH01000005.1"/>
</dbReference>
<dbReference type="InterPro" id="IPR015421">
    <property type="entry name" value="PyrdxlP-dep_Trfase_major"/>
</dbReference>
<dbReference type="Pfam" id="PF00155">
    <property type="entry name" value="Aminotran_1_2"/>
    <property type="match status" value="1"/>
</dbReference>
<sequence>MSPAAVGTVHALGLNENPFQPLQSVRDALAAALPHANRYPEFLPDRLHRSIARHTGFGADQIVVGPGATGVVMYILQEFVAPGERVVTATPTFDGYPLMTATVGGESVRVPLTANGYQDLPAMAAAIDARTRVVVLCTPHNPTGTCIARAELDRLLGAVPDRVIVVLDEAYVEFAGAADRPDVHDVLRRHPNVVVLRTFSKAYGLAALRIGYGIAAPALAARIGRWQLPFGINSLADVAVTASYAAESELAQRIELITRERDHLGTALRAQGFAVPASSANFLFIQCGDEETVRLTTALHRSGIVVKSYDGAGVRITVADRSASEAVMRLLAGWES</sequence>
<comment type="cofactor">
    <cofactor evidence="1 5">
        <name>pyridoxal 5'-phosphate</name>
        <dbReference type="ChEBI" id="CHEBI:597326"/>
    </cofactor>
</comment>
<dbReference type="InterPro" id="IPR015424">
    <property type="entry name" value="PyrdxlP-dep_Trfase"/>
</dbReference>
<comment type="caution">
    <text evidence="7">The sequence shown here is derived from an EMBL/GenBank/DDBJ whole genome shotgun (WGS) entry which is preliminary data.</text>
</comment>
<gene>
    <name evidence="7" type="ORF">EBN03_13900</name>
</gene>
<evidence type="ECO:0000313" key="8">
    <source>
        <dbReference type="Proteomes" id="UP000279275"/>
    </source>
</evidence>
<evidence type="ECO:0000256" key="4">
    <source>
        <dbReference type="ARBA" id="ARBA00022898"/>
    </source>
</evidence>
<dbReference type="EMBL" id="RFFH01000005">
    <property type="protein sequence ID" value="RMI32107.1"/>
    <property type="molecule type" value="Genomic_DNA"/>
</dbReference>
<dbReference type="InterPro" id="IPR004839">
    <property type="entry name" value="Aminotransferase_I/II_large"/>
</dbReference>
<dbReference type="CDD" id="cd00609">
    <property type="entry name" value="AAT_like"/>
    <property type="match status" value="1"/>
</dbReference>
<accession>A0A3M2L388</accession>
<reference evidence="7 8" key="1">
    <citation type="submission" date="2018-10" db="EMBL/GenBank/DDBJ databases">
        <title>Isolation from cow dung.</title>
        <authorList>
            <person name="Ling L."/>
        </authorList>
    </citation>
    <scope>NUCLEOTIDE SEQUENCE [LARGE SCALE GENOMIC DNA]</scope>
    <source>
        <strain evidence="7 8">NEAU-LL90</strain>
    </source>
</reference>
<keyword evidence="4 5" id="KW-0663">Pyridoxal phosphate</keyword>
<evidence type="ECO:0000313" key="7">
    <source>
        <dbReference type="EMBL" id="RMI32107.1"/>
    </source>
</evidence>
<dbReference type="PANTHER" id="PTHR43643">
    <property type="entry name" value="HISTIDINOL-PHOSPHATE AMINOTRANSFERASE 2"/>
    <property type="match status" value="1"/>
</dbReference>
<dbReference type="SUPFAM" id="SSF53383">
    <property type="entry name" value="PLP-dependent transferases"/>
    <property type="match status" value="1"/>
</dbReference>
<evidence type="ECO:0000259" key="6">
    <source>
        <dbReference type="Pfam" id="PF00155"/>
    </source>
</evidence>